<dbReference type="STRING" id="988801.SAMN05216522_102118"/>
<proteinExistence type="predicted"/>
<dbReference type="RefSeq" id="WP_092672799.1">
    <property type="nucleotide sequence ID" value="NZ_FOGC01000002.1"/>
</dbReference>
<dbReference type="NCBIfam" id="TIGR03495">
    <property type="entry name" value="phage_LysB"/>
    <property type="match status" value="1"/>
</dbReference>
<evidence type="ECO:0000313" key="2">
    <source>
        <dbReference type="Proteomes" id="UP000242515"/>
    </source>
</evidence>
<protein>
    <submittedName>
        <fullName evidence="1">Phage lysis regulatory protein, LysB family</fullName>
    </submittedName>
</protein>
<dbReference type="OrthoDB" id="8658549at2"/>
<name>A0A1H9F189_9GAMM</name>
<gene>
    <name evidence="1" type="ORF">SAMN05216522_102118</name>
</gene>
<evidence type="ECO:0000313" key="1">
    <source>
        <dbReference type="EMBL" id="SEQ31223.1"/>
    </source>
</evidence>
<dbReference type="GeneID" id="71075471"/>
<organism evidence="1 2">
    <name type="scientific">Rosenbergiella nectarea</name>
    <dbReference type="NCBI Taxonomy" id="988801"/>
    <lineage>
        <taxon>Bacteria</taxon>
        <taxon>Pseudomonadati</taxon>
        <taxon>Pseudomonadota</taxon>
        <taxon>Gammaproteobacteria</taxon>
        <taxon>Enterobacterales</taxon>
        <taxon>Erwiniaceae</taxon>
        <taxon>Rosenbergiella</taxon>
    </lineage>
</organism>
<dbReference type="InterPro" id="IPR020000">
    <property type="entry name" value="Phage_P2_LysB"/>
</dbReference>
<dbReference type="EMBL" id="FOGC01000002">
    <property type="protein sequence ID" value="SEQ31223.1"/>
    <property type="molecule type" value="Genomic_DNA"/>
</dbReference>
<dbReference type="Proteomes" id="UP000242515">
    <property type="component" value="Unassembled WGS sequence"/>
</dbReference>
<accession>A0A1H9F189</accession>
<keyword evidence="2" id="KW-1185">Reference proteome</keyword>
<dbReference type="AlphaFoldDB" id="A0A1H9F189"/>
<sequence length="136" mass="15423">MLKLISLLCTAALVALLFISWRLHEAHHIIGLQQQDLKSNKEKIADKNSQLIALSILTETNSQALAALTANAEKNGVLLRERLHTIEALTRENETLRNWAATKLPDDVIRLQQRPTFTRGEDYRQWLSDNHPLPAP</sequence>
<reference evidence="2" key="1">
    <citation type="submission" date="2016-10" db="EMBL/GenBank/DDBJ databases">
        <authorList>
            <person name="Varghese N."/>
            <person name="Submissions S."/>
        </authorList>
    </citation>
    <scope>NUCLEOTIDE SEQUENCE [LARGE SCALE GENOMIC DNA]</scope>
    <source>
        <strain evidence="2">8N4</strain>
    </source>
</reference>